<dbReference type="SMART" id="SM00448">
    <property type="entry name" value="REC"/>
    <property type="match status" value="1"/>
</dbReference>
<dbReference type="PROSITE" id="PS50110">
    <property type="entry name" value="RESPONSE_REGULATORY"/>
    <property type="match status" value="1"/>
</dbReference>
<dbReference type="PANTHER" id="PTHR44520:SF2">
    <property type="entry name" value="RESPONSE REGULATOR RCP1"/>
    <property type="match status" value="1"/>
</dbReference>
<evidence type="ECO:0000313" key="4">
    <source>
        <dbReference type="Proteomes" id="UP000185003"/>
    </source>
</evidence>
<dbReference type="Gene3D" id="3.40.50.2300">
    <property type="match status" value="1"/>
</dbReference>
<feature type="modified residue" description="4-aspartylphosphate" evidence="1">
    <location>
        <position position="63"/>
    </location>
</feature>
<dbReference type="InterPro" id="IPR052893">
    <property type="entry name" value="TCS_response_regulator"/>
</dbReference>
<accession>A0A1N6EYG5</accession>
<dbReference type="OrthoDB" id="1121174at2"/>
<proteinExistence type="predicted"/>
<protein>
    <submittedName>
        <fullName evidence="3">Response regulator receiver domain-containing protein</fullName>
    </submittedName>
</protein>
<dbReference type="Proteomes" id="UP000185003">
    <property type="component" value="Unassembled WGS sequence"/>
</dbReference>
<dbReference type="RefSeq" id="WP_074239010.1">
    <property type="nucleotide sequence ID" value="NZ_CP154260.1"/>
</dbReference>
<evidence type="ECO:0000259" key="2">
    <source>
        <dbReference type="PROSITE" id="PS50110"/>
    </source>
</evidence>
<dbReference type="STRING" id="536979.SAMN04488055_1907"/>
<organism evidence="3 4">
    <name type="scientific">Chitinophaga niabensis</name>
    <dbReference type="NCBI Taxonomy" id="536979"/>
    <lineage>
        <taxon>Bacteria</taxon>
        <taxon>Pseudomonadati</taxon>
        <taxon>Bacteroidota</taxon>
        <taxon>Chitinophagia</taxon>
        <taxon>Chitinophagales</taxon>
        <taxon>Chitinophagaceae</taxon>
        <taxon>Chitinophaga</taxon>
    </lineage>
</organism>
<keyword evidence="1" id="KW-0597">Phosphoprotein</keyword>
<reference evidence="3 4" key="1">
    <citation type="submission" date="2016-11" db="EMBL/GenBank/DDBJ databases">
        <authorList>
            <person name="Jaros S."/>
            <person name="Januszkiewicz K."/>
            <person name="Wedrychowicz H."/>
        </authorList>
    </citation>
    <scope>NUCLEOTIDE SEQUENCE [LARGE SCALE GENOMIC DNA]</scope>
    <source>
        <strain evidence="3 4">DSM 24787</strain>
    </source>
</reference>
<dbReference type="Pfam" id="PF00072">
    <property type="entry name" value="Response_reg"/>
    <property type="match status" value="1"/>
</dbReference>
<name>A0A1N6EYG5_9BACT</name>
<keyword evidence="4" id="KW-1185">Reference proteome</keyword>
<dbReference type="PANTHER" id="PTHR44520">
    <property type="entry name" value="RESPONSE REGULATOR RCP1-RELATED"/>
    <property type="match status" value="1"/>
</dbReference>
<feature type="domain" description="Response regulatory" evidence="2">
    <location>
        <begin position="6"/>
        <end position="130"/>
    </location>
</feature>
<evidence type="ECO:0000256" key="1">
    <source>
        <dbReference type="PROSITE-ProRule" id="PRU00169"/>
    </source>
</evidence>
<dbReference type="GO" id="GO:0000160">
    <property type="term" value="P:phosphorelay signal transduction system"/>
    <property type="evidence" value="ECO:0007669"/>
    <property type="project" value="InterPro"/>
</dbReference>
<dbReference type="EMBL" id="FSRA01000001">
    <property type="protein sequence ID" value="SIN88082.1"/>
    <property type="molecule type" value="Genomic_DNA"/>
</dbReference>
<dbReference type="SUPFAM" id="SSF52172">
    <property type="entry name" value="CheY-like"/>
    <property type="match status" value="1"/>
</dbReference>
<sequence length="130" mass="14777">MKPLHSIFIVDDDPIHQQITEIMLDRLSISNAVTKFSDAQDVLEHIRAQCSNASELPDVILLDLNMPVMDGWEFLEAFSQVRPSLIKQIKVYVLTSSIDEKDKERVSKFTFVEGYLTKPLTNDVILSLGK</sequence>
<gene>
    <name evidence="3" type="ORF">SAMN04488055_1907</name>
</gene>
<dbReference type="AlphaFoldDB" id="A0A1N6EYG5"/>
<dbReference type="InterPro" id="IPR001789">
    <property type="entry name" value="Sig_transdc_resp-reg_receiver"/>
</dbReference>
<evidence type="ECO:0000313" key="3">
    <source>
        <dbReference type="EMBL" id="SIN88082.1"/>
    </source>
</evidence>
<dbReference type="InterPro" id="IPR011006">
    <property type="entry name" value="CheY-like_superfamily"/>
</dbReference>